<dbReference type="GO" id="GO:0020037">
    <property type="term" value="F:heme binding"/>
    <property type="evidence" value="ECO:0007669"/>
    <property type="project" value="InterPro"/>
</dbReference>
<evidence type="ECO:0000256" key="14">
    <source>
        <dbReference type="RuleBase" id="RU000461"/>
    </source>
</evidence>
<keyword evidence="7" id="KW-0256">Endoplasmic reticulum</keyword>
<keyword evidence="10 13" id="KW-0408">Iron</keyword>
<comment type="similarity">
    <text evidence="4 14">Belongs to the cytochrome P450 family.</text>
</comment>
<dbReference type="InterPro" id="IPR017972">
    <property type="entry name" value="Cyt_P450_CS"/>
</dbReference>
<comment type="subcellular location">
    <subcellularLocation>
        <location evidence="3">Endoplasmic reticulum membrane</location>
        <topology evidence="3">Peripheral membrane protein</topology>
    </subcellularLocation>
    <subcellularLocation>
        <location evidence="2">Microsome membrane</location>
        <topology evidence="2">Peripheral membrane protein</topology>
    </subcellularLocation>
</comment>
<dbReference type="InterPro" id="IPR001128">
    <property type="entry name" value="Cyt_P450"/>
</dbReference>
<dbReference type="SUPFAM" id="SSF48264">
    <property type="entry name" value="Cytochrome P450"/>
    <property type="match status" value="1"/>
</dbReference>
<keyword evidence="8" id="KW-0492">Microsome</keyword>
<protein>
    <submittedName>
        <fullName evidence="16">Probable cytochrome P450 6a13 isoform X2</fullName>
    </submittedName>
</protein>
<keyword evidence="5 13" id="KW-0349">Heme</keyword>
<dbReference type="GO" id="GO:0016705">
    <property type="term" value="F:oxidoreductase activity, acting on paired donors, with incorporation or reduction of molecular oxygen"/>
    <property type="evidence" value="ECO:0007669"/>
    <property type="project" value="InterPro"/>
</dbReference>
<dbReference type="PANTHER" id="PTHR24292:SF54">
    <property type="entry name" value="CYP9F3-RELATED"/>
    <property type="match status" value="1"/>
</dbReference>
<evidence type="ECO:0000313" key="15">
    <source>
        <dbReference type="Proteomes" id="UP000079169"/>
    </source>
</evidence>
<evidence type="ECO:0000256" key="5">
    <source>
        <dbReference type="ARBA" id="ARBA00022617"/>
    </source>
</evidence>
<dbReference type="GeneID" id="103511718"/>
<comment type="cofactor">
    <cofactor evidence="1 13">
        <name>heme</name>
        <dbReference type="ChEBI" id="CHEBI:30413"/>
    </cofactor>
</comment>
<dbReference type="InterPro" id="IPR050476">
    <property type="entry name" value="Insect_CytP450_Detox"/>
</dbReference>
<keyword evidence="11 14" id="KW-0503">Monooxygenase</keyword>
<dbReference type="Gene3D" id="1.10.630.10">
    <property type="entry name" value="Cytochrome P450"/>
    <property type="match status" value="1"/>
</dbReference>
<dbReference type="GO" id="GO:0005506">
    <property type="term" value="F:iron ion binding"/>
    <property type="evidence" value="ECO:0007669"/>
    <property type="project" value="InterPro"/>
</dbReference>
<dbReference type="CDD" id="cd11056">
    <property type="entry name" value="CYP6-like"/>
    <property type="match status" value="1"/>
</dbReference>
<reference evidence="16" key="1">
    <citation type="submission" date="2025-08" db="UniProtKB">
        <authorList>
            <consortium name="RefSeq"/>
        </authorList>
    </citation>
    <scope>IDENTIFICATION</scope>
</reference>
<evidence type="ECO:0000256" key="13">
    <source>
        <dbReference type="PIRSR" id="PIRSR602402-1"/>
    </source>
</evidence>
<dbReference type="PROSITE" id="PS00086">
    <property type="entry name" value="CYTOCHROME_P450"/>
    <property type="match status" value="1"/>
</dbReference>
<evidence type="ECO:0000256" key="2">
    <source>
        <dbReference type="ARBA" id="ARBA00004174"/>
    </source>
</evidence>
<keyword evidence="6 13" id="KW-0479">Metal-binding</keyword>
<evidence type="ECO:0000256" key="12">
    <source>
        <dbReference type="ARBA" id="ARBA00023136"/>
    </source>
</evidence>
<organism evidence="15 16">
    <name type="scientific">Diaphorina citri</name>
    <name type="common">Asian citrus psyllid</name>
    <dbReference type="NCBI Taxonomy" id="121845"/>
    <lineage>
        <taxon>Eukaryota</taxon>
        <taxon>Metazoa</taxon>
        <taxon>Ecdysozoa</taxon>
        <taxon>Arthropoda</taxon>
        <taxon>Hexapoda</taxon>
        <taxon>Insecta</taxon>
        <taxon>Pterygota</taxon>
        <taxon>Neoptera</taxon>
        <taxon>Paraneoptera</taxon>
        <taxon>Hemiptera</taxon>
        <taxon>Sternorrhyncha</taxon>
        <taxon>Psylloidea</taxon>
        <taxon>Psyllidae</taxon>
        <taxon>Diaphorininae</taxon>
        <taxon>Diaphorina</taxon>
    </lineage>
</organism>
<dbReference type="PANTHER" id="PTHR24292">
    <property type="entry name" value="CYTOCHROME P450"/>
    <property type="match status" value="1"/>
</dbReference>
<dbReference type="RefSeq" id="XP_026681205.1">
    <property type="nucleotide sequence ID" value="XM_026825404.1"/>
</dbReference>
<dbReference type="FunFam" id="1.10.630.10:FF:000042">
    <property type="entry name" value="Cytochrome P450"/>
    <property type="match status" value="1"/>
</dbReference>
<keyword evidence="15" id="KW-1185">Reference proteome</keyword>
<dbReference type="InterPro" id="IPR036396">
    <property type="entry name" value="Cyt_P450_sf"/>
</dbReference>
<dbReference type="Proteomes" id="UP000079169">
    <property type="component" value="Unplaced"/>
</dbReference>
<evidence type="ECO:0000256" key="3">
    <source>
        <dbReference type="ARBA" id="ARBA00004406"/>
    </source>
</evidence>
<evidence type="ECO:0000313" key="16">
    <source>
        <dbReference type="RefSeq" id="XP_026681205.1"/>
    </source>
</evidence>
<dbReference type="AlphaFoldDB" id="A0A3Q0J399"/>
<proteinExistence type="inferred from homology"/>
<evidence type="ECO:0000256" key="9">
    <source>
        <dbReference type="ARBA" id="ARBA00023002"/>
    </source>
</evidence>
<evidence type="ECO:0000256" key="7">
    <source>
        <dbReference type="ARBA" id="ARBA00022824"/>
    </source>
</evidence>
<gene>
    <name evidence="16" type="primary">LOC103511718</name>
</gene>
<dbReference type="GO" id="GO:0005789">
    <property type="term" value="C:endoplasmic reticulum membrane"/>
    <property type="evidence" value="ECO:0007669"/>
    <property type="project" value="UniProtKB-SubCell"/>
</dbReference>
<name>A0A3Q0J399_DIACI</name>
<accession>A0A3Q0J399</accession>
<evidence type="ECO:0000256" key="1">
    <source>
        <dbReference type="ARBA" id="ARBA00001971"/>
    </source>
</evidence>
<evidence type="ECO:0000256" key="11">
    <source>
        <dbReference type="ARBA" id="ARBA00023033"/>
    </source>
</evidence>
<dbReference type="Pfam" id="PF00067">
    <property type="entry name" value="p450"/>
    <property type="match status" value="1"/>
</dbReference>
<feature type="binding site" description="axial binding residue" evidence="13">
    <location>
        <position position="393"/>
    </location>
    <ligand>
        <name>heme</name>
        <dbReference type="ChEBI" id="CHEBI:30413"/>
    </ligand>
    <ligandPart>
        <name>Fe</name>
        <dbReference type="ChEBI" id="CHEBI:18248"/>
    </ligandPart>
</feature>
<evidence type="ECO:0000256" key="8">
    <source>
        <dbReference type="ARBA" id="ARBA00022848"/>
    </source>
</evidence>
<evidence type="ECO:0000256" key="10">
    <source>
        <dbReference type="ARBA" id="ARBA00023004"/>
    </source>
</evidence>
<dbReference type="InterPro" id="IPR002402">
    <property type="entry name" value="Cyt_P450_E_grp-II"/>
</dbReference>
<keyword evidence="12" id="KW-0472">Membrane</keyword>
<evidence type="ECO:0000256" key="4">
    <source>
        <dbReference type="ARBA" id="ARBA00010617"/>
    </source>
</evidence>
<evidence type="ECO:0000256" key="6">
    <source>
        <dbReference type="ARBA" id="ARBA00022723"/>
    </source>
</evidence>
<dbReference type="PRINTS" id="PR00464">
    <property type="entry name" value="EP450II"/>
</dbReference>
<sequence length="436" mass="50438">MNCEFYNKIKYDLKLPYGGLYHLMTPKLMVTDPELYKYILIKDFDHFVDRGIGESDAKRDPIEGHLFGSKGEYWKRLRNKLSPTFTSGKIKYMFPLIKKCSDQLITTIRKQIGESKQMSLEVKDYCARYTTDVIGSTAFGIEINSLENPDSEFRQVSLLVMKPSVLQMLKAVLSELIPLIKYLNLKIFDPRISQFFSNLVKTNLSYREKNNIKRDDFLNIMMQLQIAQRGKTLSPDDVEMTDDVITAQSFVFFFGGYETSSSVLTFCLYELARNPDIQSKLRQEIMATKKKEGELTYEICHKMSYLDKVTKALRMYPSLPQLDRISVKKYKLPNTDLTLDVGTKISIPTFAIHYDPEYYPDPEKFDPERFSPENIESRPHYTYLPFGDGPRNCIGMRFGTIQFKIGLAQLISNFEFSIDSANATFEYLKGSILLQT</sequence>
<keyword evidence="9 14" id="KW-0560">Oxidoreductase</keyword>
<dbReference type="PRINTS" id="PR00385">
    <property type="entry name" value="P450"/>
</dbReference>
<dbReference type="GO" id="GO:0004497">
    <property type="term" value="F:monooxygenase activity"/>
    <property type="evidence" value="ECO:0007669"/>
    <property type="project" value="UniProtKB-KW"/>
</dbReference>